<keyword evidence="3" id="KW-1185">Reference proteome</keyword>
<dbReference type="AlphaFoldDB" id="A0A1Q2HS15"/>
<feature type="transmembrane region" description="Helical" evidence="1">
    <location>
        <begin position="29"/>
        <end position="49"/>
    </location>
</feature>
<gene>
    <name evidence="2" type="ORF">L21SP3_02077</name>
</gene>
<dbReference type="Proteomes" id="UP000188273">
    <property type="component" value="Chromosome"/>
</dbReference>
<sequence length="176" mass="18704">MLILLALTAAAAGILISLKKNFISVWLHSFNVIISVHLSILILGMLGSAEAASLNTAAVKGGALLVIAGVIYVFLTFAAKLLLSNIPDLNLPAILDLTLKPAAAGFACWLGFWFIIFAAGTTASGSLPAIQDKLQKTNKTAAKQITACESIARELSLCEDEDVLPEVIRWIRESEN</sequence>
<feature type="transmembrane region" description="Helical" evidence="1">
    <location>
        <begin position="103"/>
        <end position="130"/>
    </location>
</feature>
<dbReference type="STRING" id="1940790.L21SP3_02077"/>
<evidence type="ECO:0000313" key="2">
    <source>
        <dbReference type="EMBL" id="AQQ10249.1"/>
    </source>
</evidence>
<proteinExistence type="predicted"/>
<dbReference type="KEGG" id="pbu:L21SP3_02077"/>
<keyword evidence="1" id="KW-0812">Transmembrane</keyword>
<protein>
    <submittedName>
        <fullName evidence="2">Uncharacterized protein</fullName>
    </submittedName>
</protein>
<evidence type="ECO:0000313" key="3">
    <source>
        <dbReference type="Proteomes" id="UP000188273"/>
    </source>
</evidence>
<dbReference type="RefSeq" id="WP_077541287.1">
    <property type="nucleotide sequence ID" value="NZ_CP019633.1"/>
</dbReference>
<dbReference type="OrthoDB" id="9972233at2"/>
<keyword evidence="1" id="KW-1133">Transmembrane helix</keyword>
<organism evidence="2 3">
    <name type="scientific">Sedimentisphaera cyanobacteriorum</name>
    <dbReference type="NCBI Taxonomy" id="1940790"/>
    <lineage>
        <taxon>Bacteria</taxon>
        <taxon>Pseudomonadati</taxon>
        <taxon>Planctomycetota</taxon>
        <taxon>Phycisphaerae</taxon>
        <taxon>Sedimentisphaerales</taxon>
        <taxon>Sedimentisphaeraceae</taxon>
        <taxon>Sedimentisphaera</taxon>
    </lineage>
</organism>
<name>A0A1Q2HS15_9BACT</name>
<dbReference type="EMBL" id="CP019633">
    <property type="protein sequence ID" value="AQQ10249.1"/>
    <property type="molecule type" value="Genomic_DNA"/>
</dbReference>
<accession>A0A1Q2HS15</accession>
<reference evidence="3" key="1">
    <citation type="submission" date="2017-02" db="EMBL/GenBank/DDBJ databases">
        <title>Comparative genomics and description of representatives of a novel lineage of planctomycetes thriving in anoxic sediments.</title>
        <authorList>
            <person name="Spring S."/>
            <person name="Bunk B."/>
            <person name="Sproer C."/>
            <person name="Klenk H.-P."/>
        </authorList>
    </citation>
    <scope>NUCLEOTIDE SEQUENCE [LARGE SCALE GENOMIC DNA]</scope>
    <source>
        <strain evidence="3">L21-RPul-D3</strain>
    </source>
</reference>
<keyword evidence="1" id="KW-0472">Membrane</keyword>
<feature type="transmembrane region" description="Helical" evidence="1">
    <location>
        <begin position="61"/>
        <end position="83"/>
    </location>
</feature>
<evidence type="ECO:0000256" key="1">
    <source>
        <dbReference type="SAM" id="Phobius"/>
    </source>
</evidence>